<feature type="compositionally biased region" description="Basic and acidic residues" evidence="1">
    <location>
        <begin position="479"/>
        <end position="497"/>
    </location>
</feature>
<feature type="compositionally biased region" description="Polar residues" evidence="1">
    <location>
        <begin position="691"/>
        <end position="705"/>
    </location>
</feature>
<evidence type="ECO:0000313" key="2">
    <source>
        <dbReference type="EnsemblMetazoa" id="XP_022668467"/>
    </source>
</evidence>
<feature type="compositionally biased region" description="Basic and acidic residues" evidence="1">
    <location>
        <begin position="504"/>
        <end position="515"/>
    </location>
</feature>
<accession>A0A7M7KLA2</accession>
<dbReference type="RefSeq" id="XP_022668466.1">
    <property type="nucleotide sequence ID" value="XM_022812731.1"/>
</dbReference>
<dbReference type="EnsemblMetazoa" id="XM_022812731">
    <property type="protein sequence ID" value="XP_022668466"/>
    <property type="gene ID" value="LOC111253401"/>
</dbReference>
<feature type="compositionally biased region" description="Basic residues" evidence="1">
    <location>
        <begin position="410"/>
        <end position="428"/>
    </location>
</feature>
<feature type="compositionally biased region" description="Basic and acidic residues" evidence="1">
    <location>
        <begin position="388"/>
        <end position="398"/>
    </location>
</feature>
<proteinExistence type="predicted"/>
<dbReference type="KEGG" id="vde:111253401"/>
<protein>
    <submittedName>
        <fullName evidence="2">Uncharacterized protein</fullName>
    </submittedName>
</protein>
<feature type="region of interest" description="Disordered" evidence="1">
    <location>
        <begin position="146"/>
        <end position="705"/>
    </location>
</feature>
<name>A0A7M7KLA2_VARDE</name>
<feature type="compositionally biased region" description="Basic and acidic residues" evidence="1">
    <location>
        <begin position="447"/>
        <end position="471"/>
    </location>
</feature>
<organism evidence="2 3">
    <name type="scientific">Varroa destructor</name>
    <name type="common">Honeybee mite</name>
    <dbReference type="NCBI Taxonomy" id="109461"/>
    <lineage>
        <taxon>Eukaryota</taxon>
        <taxon>Metazoa</taxon>
        <taxon>Ecdysozoa</taxon>
        <taxon>Arthropoda</taxon>
        <taxon>Chelicerata</taxon>
        <taxon>Arachnida</taxon>
        <taxon>Acari</taxon>
        <taxon>Parasitiformes</taxon>
        <taxon>Mesostigmata</taxon>
        <taxon>Gamasina</taxon>
        <taxon>Dermanyssoidea</taxon>
        <taxon>Varroidae</taxon>
        <taxon>Varroa</taxon>
    </lineage>
</organism>
<feature type="compositionally biased region" description="Basic and acidic residues" evidence="1">
    <location>
        <begin position="210"/>
        <end position="265"/>
    </location>
</feature>
<dbReference type="EnsemblMetazoa" id="XM_022812732">
    <property type="protein sequence ID" value="XP_022668467"/>
    <property type="gene ID" value="LOC111253401"/>
</dbReference>
<evidence type="ECO:0000256" key="1">
    <source>
        <dbReference type="SAM" id="MobiDB-lite"/>
    </source>
</evidence>
<sequence length="705" mass="78774">MPPDIAHNNRTASDVANIQSSVETASEETTSTFAATPSVHHRFEDDRTRISDDDDIVVLAHRNLIYRDDKKLKWPEEEVVDDEEEEYIVDEKYRMDDRNFRHHICEVGGCSDARCGERRGKSVGELKATKTPRLDKISRDMAEMKSNIAAPSTPVVAGETKHKEVVPAKDVKDIPKPKVDIAEDDSRRKKKLMPEEIRKKVTKGFILRQGSEHELPEEEKSASGEDKKKAPPEESKKAPQEEKKKKVSSEEPRKVKVKLADKEMAGPEESESESGSKEVDQKQKPPVTDKPQIESPTAIVTPVDDTKRKAVRDTVTTKQKPPVSEEQKQKSSVILPSESSVVSRKVDISKEETDEKSKPTRQKSSGEKTKASRGATLPSVEPKRRRKSQDSRKKETKGMKRGSVAPLSRRFSKPRKALTRGQIRRKVTKGFFVRQSTDNMVSNAQRSDTRSKGPRENRSEPAEKKLARPEGGRSQLNEEDQKRSTQREKMQRSKEVFRGSSSVKKVERVSLKENAQEEGSDIMKQSFPEVKHEGPIKLQLSDVRPARGSKGEQMERRARSGSETPPNKAEKKKILDTPSDLDDIVQRATWAGSPTPVPYNINGRRKGKKEAEKAQKKGSSGSDEVRGVYGAKLKVEDTKKGPSKEKSDGDEKSSSKHETAKDYGSPLGETSVVTIPGKPAEDGCSIRPEDQSQAALETPSNSDKR</sequence>
<evidence type="ECO:0000313" key="3">
    <source>
        <dbReference type="Proteomes" id="UP000594260"/>
    </source>
</evidence>
<dbReference type="RefSeq" id="XP_022668467.1">
    <property type="nucleotide sequence ID" value="XM_022812732.1"/>
</dbReference>
<dbReference type="Proteomes" id="UP000594260">
    <property type="component" value="Unplaced"/>
</dbReference>
<dbReference type="AlphaFoldDB" id="A0A7M7KLA2"/>
<feature type="compositionally biased region" description="Polar residues" evidence="1">
    <location>
        <begin position="330"/>
        <end position="342"/>
    </location>
</feature>
<dbReference type="GeneID" id="111253401"/>
<reference evidence="2" key="1">
    <citation type="submission" date="2021-01" db="UniProtKB">
        <authorList>
            <consortium name="EnsemblMetazoa"/>
        </authorList>
    </citation>
    <scope>IDENTIFICATION</scope>
</reference>
<keyword evidence="3" id="KW-1185">Reference proteome</keyword>
<feature type="compositionally biased region" description="Polar residues" evidence="1">
    <location>
        <begin position="434"/>
        <end position="446"/>
    </location>
</feature>
<dbReference type="InParanoid" id="A0A7M7KLA2"/>
<feature type="compositionally biased region" description="Basic and acidic residues" evidence="1">
    <location>
        <begin position="159"/>
        <end position="199"/>
    </location>
</feature>
<feature type="compositionally biased region" description="Basic and acidic residues" evidence="1">
    <location>
        <begin position="274"/>
        <end position="283"/>
    </location>
</feature>
<dbReference type="OMA" id="FRHHICE"/>
<feature type="compositionally biased region" description="Basic and acidic residues" evidence="1">
    <location>
        <begin position="344"/>
        <end position="370"/>
    </location>
</feature>
<feature type="compositionally biased region" description="Basic and acidic residues" evidence="1">
    <location>
        <begin position="549"/>
        <end position="560"/>
    </location>
</feature>
<feature type="compositionally biased region" description="Basic and acidic residues" evidence="1">
    <location>
        <begin position="633"/>
        <end position="661"/>
    </location>
</feature>